<dbReference type="GeneID" id="41699919"/>
<dbReference type="Proteomes" id="UP000290445">
    <property type="component" value="Segment"/>
</dbReference>
<sequence>MEERIENIKTKSLAIRTDFMKKAKLLISDENKALEVEYLSILENSLDTQVEFLEKTNLPVTAEYILAFQLNENTESLMSMSLDYFKLPFYAKLYETTQKRYRALNKQLTQQINVLKKHIVEGKEIKQTFLDEVFYLQSNLVKCLEQANFYIRRNT</sequence>
<dbReference type="EMBL" id="MF614691">
    <property type="protein sequence ID" value="AUA60355.1"/>
    <property type="molecule type" value="Genomic_DNA"/>
</dbReference>
<keyword evidence="2" id="KW-1185">Reference proteome</keyword>
<evidence type="ECO:0000313" key="1">
    <source>
        <dbReference type="EMBL" id="AUA60355.1"/>
    </source>
</evidence>
<proteinExistence type="predicted"/>
<protein>
    <submittedName>
        <fullName evidence="1">ORF124 protein</fullName>
    </submittedName>
</protein>
<evidence type="ECO:0000313" key="2">
    <source>
        <dbReference type="Proteomes" id="UP000290445"/>
    </source>
</evidence>
<dbReference type="KEGG" id="vg:41699919"/>
<name>A0A2H4V016_9ABAC</name>
<reference evidence="1 2" key="1">
    <citation type="journal article" date="2017" name="Viruses">
        <title>The Operophtera brumata Nucleopolyhedrovirus (OpbuNPV) Represents an Early, Divergent Lineage within Genus Alphabaculovirus.</title>
        <authorList>
            <person name="Harrison R.L."/>
            <person name="Rowley D.L."/>
            <person name="Mowery J.D."/>
            <person name="Bauchan G.R."/>
            <person name="Burand J.P."/>
        </authorList>
    </citation>
    <scope>NUCLEOTIDE SEQUENCE [LARGE SCALE GENOMIC DNA]</scope>
    <source>
        <strain evidence="1">OpbuNPV-MA</strain>
    </source>
</reference>
<dbReference type="RefSeq" id="YP_009552684.1">
    <property type="nucleotide sequence ID" value="NC_040621.1"/>
</dbReference>
<accession>A0A2H4V016</accession>
<organism evidence="1 2">
    <name type="scientific">Operophtera brumata nucleopolyhedrovirus</name>
    <dbReference type="NCBI Taxonomy" id="1046267"/>
    <lineage>
        <taxon>Viruses</taxon>
        <taxon>Viruses incertae sedis</taxon>
        <taxon>Naldaviricetes</taxon>
        <taxon>Lefavirales</taxon>
        <taxon>Baculoviridae</taxon>
        <taxon>Alphabaculovirus</taxon>
        <taxon>Alphabaculovirus opbrumatae</taxon>
    </lineage>
</organism>